<dbReference type="Proteomes" id="UP000572722">
    <property type="component" value="Unassembled WGS sequence"/>
</dbReference>
<comment type="caution">
    <text evidence="2">The sequence shown here is derived from an EMBL/GenBank/DDBJ whole genome shotgun (WGS) entry which is preliminary data.</text>
</comment>
<dbReference type="AlphaFoldDB" id="A0AAE5GPT2"/>
<organism evidence="2 3">
    <name type="scientific">Vibrio tubiashii</name>
    <dbReference type="NCBI Taxonomy" id="29498"/>
    <lineage>
        <taxon>Bacteria</taxon>
        <taxon>Pseudomonadati</taxon>
        <taxon>Pseudomonadota</taxon>
        <taxon>Gammaproteobacteria</taxon>
        <taxon>Vibrionales</taxon>
        <taxon>Vibrionaceae</taxon>
        <taxon>Vibrio</taxon>
        <taxon>Vibrio oreintalis group</taxon>
    </lineage>
</organism>
<feature type="domain" description="NAD(P)-binding" evidence="1">
    <location>
        <begin position="7"/>
        <end position="198"/>
    </location>
</feature>
<sequence length="212" mass="22791">MKIAVFGATGSLGKQIVVKAIEQGISVKVLVRNEAKLGELASHLEVVTGDYFDSRAQAETLKGVDAVVSTIGPPPIRKGSPSAQKYGDAMVSLVKSMDMQGINRIVNVAGASASFDGESISLLRKIMRLMMSWMVPEITPAKELEIGVLRKSSINYTTVRPPVIADKVEGSLKLSDSKTQGMKVDVSQLAEFMLASIGNSDWHRRLPFVATS</sequence>
<evidence type="ECO:0000313" key="3">
    <source>
        <dbReference type="Proteomes" id="UP000572722"/>
    </source>
</evidence>
<dbReference type="InterPro" id="IPR036291">
    <property type="entry name" value="NAD(P)-bd_dom_sf"/>
</dbReference>
<gene>
    <name evidence="2" type="ORF">F0237_08690</name>
</gene>
<dbReference type="PANTHER" id="PTHR43355:SF2">
    <property type="entry name" value="FLAVIN REDUCTASE (NADPH)"/>
    <property type="match status" value="1"/>
</dbReference>
<dbReference type="GO" id="GO:0016646">
    <property type="term" value="F:oxidoreductase activity, acting on the CH-NH group of donors, NAD or NADP as acceptor"/>
    <property type="evidence" value="ECO:0007669"/>
    <property type="project" value="TreeGrafter"/>
</dbReference>
<dbReference type="PANTHER" id="PTHR43355">
    <property type="entry name" value="FLAVIN REDUCTASE (NADPH)"/>
    <property type="match status" value="1"/>
</dbReference>
<dbReference type="RefSeq" id="WP_171321360.1">
    <property type="nucleotide sequence ID" value="NZ_VTXO01000002.1"/>
</dbReference>
<dbReference type="EMBL" id="VTXO01000002">
    <property type="protein sequence ID" value="NOI80741.1"/>
    <property type="molecule type" value="Genomic_DNA"/>
</dbReference>
<dbReference type="InterPro" id="IPR016040">
    <property type="entry name" value="NAD(P)-bd_dom"/>
</dbReference>
<dbReference type="Pfam" id="PF13460">
    <property type="entry name" value="NAD_binding_10"/>
    <property type="match status" value="1"/>
</dbReference>
<dbReference type="Gene3D" id="3.40.50.720">
    <property type="entry name" value="NAD(P)-binding Rossmann-like Domain"/>
    <property type="match status" value="1"/>
</dbReference>
<evidence type="ECO:0000259" key="1">
    <source>
        <dbReference type="Pfam" id="PF13460"/>
    </source>
</evidence>
<name>A0AAE5GPT2_9VIBR</name>
<proteinExistence type="predicted"/>
<protein>
    <submittedName>
        <fullName evidence="2">NAD(P)H-binding protein</fullName>
    </submittedName>
</protein>
<dbReference type="InterPro" id="IPR051606">
    <property type="entry name" value="Polyketide_Oxido-like"/>
</dbReference>
<dbReference type="SUPFAM" id="SSF51735">
    <property type="entry name" value="NAD(P)-binding Rossmann-fold domains"/>
    <property type="match status" value="1"/>
</dbReference>
<accession>A0AAE5GPT2</accession>
<evidence type="ECO:0000313" key="2">
    <source>
        <dbReference type="EMBL" id="NOI80741.1"/>
    </source>
</evidence>
<reference evidence="2 3" key="1">
    <citation type="submission" date="2019-08" db="EMBL/GenBank/DDBJ databases">
        <title>Draft genome sequencing and comparative genomics of hatchery-associated Vibrios.</title>
        <authorList>
            <person name="Kehlet-Delgado H."/>
            <person name="Mueller R.S."/>
        </authorList>
    </citation>
    <scope>NUCLEOTIDE SEQUENCE [LARGE SCALE GENOMIC DNA]</scope>
    <source>
        <strain evidence="2 3">01-65-5-1</strain>
    </source>
</reference>